<keyword evidence="2 8" id="KW-0813">Transport</keyword>
<organism evidence="10">
    <name type="scientific">Phaeocystis antarctica</name>
    <dbReference type="NCBI Taxonomy" id="33657"/>
    <lineage>
        <taxon>Eukaryota</taxon>
        <taxon>Haptista</taxon>
        <taxon>Haptophyta</taxon>
        <taxon>Prymnesiophyceae</taxon>
        <taxon>Phaeocystales</taxon>
        <taxon>Phaeocystaceae</taxon>
        <taxon>Phaeocystis</taxon>
    </lineage>
</organism>
<sequence>MLNSLPASFGGGRPNTPTAREMAPLNRGGGFSFNWGRGKDDKKAESGPGQYSYLSQWSSYGEGLPHLRTSHWKYFVALLALSFSMFSLAALFLPLVLIRPQKFSLFFTLGSLLVMSAFAVLRGPTEQLKHMLSIQRLPFTATYIGSMVLTLYAALVAQSYLLVILFSAVQVSALAWYVLSYVPGGAPALKLFAKVASRGVRSCCGGEGKPLLPL</sequence>
<reference evidence="10" key="1">
    <citation type="submission" date="2021-01" db="EMBL/GenBank/DDBJ databases">
        <authorList>
            <person name="Corre E."/>
            <person name="Pelletier E."/>
            <person name="Niang G."/>
            <person name="Scheremetjew M."/>
            <person name="Finn R."/>
            <person name="Kale V."/>
            <person name="Holt S."/>
            <person name="Cochrane G."/>
            <person name="Meng A."/>
            <person name="Brown T."/>
            <person name="Cohen L."/>
        </authorList>
    </citation>
    <scope>NUCLEOTIDE SEQUENCE</scope>
    <source>
        <strain evidence="10">CCMP1374</strain>
    </source>
</reference>
<dbReference type="InterPro" id="IPR007305">
    <property type="entry name" value="Vesicle_transpt_Got1/SFT2"/>
</dbReference>
<evidence type="ECO:0000256" key="8">
    <source>
        <dbReference type="RuleBase" id="RU363111"/>
    </source>
</evidence>
<comment type="similarity">
    <text evidence="7 8">Belongs to the SFT2 family.</text>
</comment>
<keyword evidence="5 8" id="KW-1133">Transmembrane helix</keyword>
<comment type="subcellular location">
    <subcellularLocation>
        <location evidence="1 8">Membrane</location>
        <topology evidence="1 8">Multi-pass membrane protein</topology>
    </subcellularLocation>
</comment>
<evidence type="ECO:0000256" key="6">
    <source>
        <dbReference type="ARBA" id="ARBA00023136"/>
    </source>
</evidence>
<feature type="transmembrane region" description="Helical" evidence="8">
    <location>
        <begin position="103"/>
        <end position="121"/>
    </location>
</feature>
<proteinExistence type="inferred from homology"/>
<dbReference type="EMBL" id="HBEP01025543">
    <property type="protein sequence ID" value="CAD8497690.1"/>
    <property type="molecule type" value="Transcribed_RNA"/>
</dbReference>
<evidence type="ECO:0000313" key="10">
    <source>
        <dbReference type="EMBL" id="CAD8497690.1"/>
    </source>
</evidence>
<evidence type="ECO:0000256" key="1">
    <source>
        <dbReference type="ARBA" id="ARBA00004141"/>
    </source>
</evidence>
<feature type="transmembrane region" description="Helical" evidence="8">
    <location>
        <begin position="74"/>
        <end position="97"/>
    </location>
</feature>
<evidence type="ECO:0000256" key="5">
    <source>
        <dbReference type="ARBA" id="ARBA00022989"/>
    </source>
</evidence>
<dbReference type="PANTHER" id="PTHR23137:SF36">
    <property type="entry name" value="VESICLE TRANSPORT PROTEIN SFT2C"/>
    <property type="match status" value="1"/>
</dbReference>
<protein>
    <recommendedName>
        <fullName evidence="8">Vesicle transport protein</fullName>
    </recommendedName>
</protein>
<evidence type="ECO:0000256" key="9">
    <source>
        <dbReference type="SAM" id="MobiDB-lite"/>
    </source>
</evidence>
<comment type="caution">
    <text evidence="8">Lacks conserved residue(s) required for the propagation of feature annotation.</text>
</comment>
<gene>
    <name evidence="10" type="ORF">PANT1444_LOCUS14540</name>
</gene>
<keyword evidence="3 8" id="KW-0812">Transmembrane</keyword>
<dbReference type="GO" id="GO:0015031">
    <property type="term" value="P:protein transport"/>
    <property type="evidence" value="ECO:0007669"/>
    <property type="project" value="UniProtKB-KW"/>
</dbReference>
<dbReference type="PANTHER" id="PTHR23137">
    <property type="entry name" value="VESICLE TRANSPORT PROTEIN-RELATED"/>
    <property type="match status" value="1"/>
</dbReference>
<keyword evidence="6 8" id="KW-0472">Membrane</keyword>
<dbReference type="InterPro" id="IPR011691">
    <property type="entry name" value="Vesicle_transpt_SFT2"/>
</dbReference>
<evidence type="ECO:0000256" key="7">
    <source>
        <dbReference type="ARBA" id="ARBA00025800"/>
    </source>
</evidence>
<dbReference type="GO" id="GO:0005737">
    <property type="term" value="C:cytoplasm"/>
    <property type="evidence" value="ECO:0007669"/>
    <property type="project" value="UniProtKB-ARBA"/>
</dbReference>
<evidence type="ECO:0000256" key="4">
    <source>
        <dbReference type="ARBA" id="ARBA00022927"/>
    </source>
</evidence>
<feature type="transmembrane region" description="Helical" evidence="8">
    <location>
        <begin position="142"/>
        <end position="168"/>
    </location>
</feature>
<dbReference type="AlphaFoldDB" id="A0A7S0EXI8"/>
<dbReference type="GO" id="GO:0016192">
    <property type="term" value="P:vesicle-mediated transport"/>
    <property type="evidence" value="ECO:0007669"/>
    <property type="project" value="InterPro"/>
</dbReference>
<name>A0A7S0EXI8_9EUKA</name>
<evidence type="ECO:0000256" key="3">
    <source>
        <dbReference type="ARBA" id="ARBA00022692"/>
    </source>
</evidence>
<comment type="function">
    <text evidence="8">May be involved in fusion of retrograde transport vesicles derived from an endocytic compartment with the Golgi complex.</text>
</comment>
<accession>A0A7S0EXI8</accession>
<dbReference type="GO" id="GO:0016020">
    <property type="term" value="C:membrane"/>
    <property type="evidence" value="ECO:0007669"/>
    <property type="project" value="UniProtKB-SubCell"/>
</dbReference>
<keyword evidence="4 8" id="KW-0653">Protein transport</keyword>
<evidence type="ECO:0000256" key="2">
    <source>
        <dbReference type="ARBA" id="ARBA00022448"/>
    </source>
</evidence>
<dbReference type="Pfam" id="PF04178">
    <property type="entry name" value="Got1"/>
    <property type="match status" value="1"/>
</dbReference>
<dbReference type="GO" id="GO:0012505">
    <property type="term" value="C:endomembrane system"/>
    <property type="evidence" value="ECO:0007669"/>
    <property type="project" value="UniProtKB-ARBA"/>
</dbReference>
<feature type="region of interest" description="Disordered" evidence="9">
    <location>
        <begin position="1"/>
        <end position="47"/>
    </location>
</feature>